<protein>
    <recommendedName>
        <fullName evidence="6">DUF4283 domain-containing protein</fullName>
    </recommendedName>
</protein>
<sequence>MIQRWNEKFHKKPTVQAPTLAKLEFFLTTNECGDEFKRAFVVYVLGVFLAPTSNRLLDIKVLKAVEDVSQIVKQCWCKYVLHHLGSAVERWKESAKNDKVGGCLLFLEITYLQRSLFRGVVPPKEIPLVQHWNDEQVTERLVPEEKMGFGVTFVDITSYPVSKTFDDLLGGLNPIKLEVPEAPAAPAASAKPSECAPDNSQADRSRIIEFHIPESLQTDAEIQDTCDDVSRDYVHIYFCCIVFFNESCYFLRF</sequence>
<dbReference type="RefSeq" id="XP_056684064.1">
    <property type="nucleotide sequence ID" value="XM_056828086.1"/>
</dbReference>
<evidence type="ECO:0000313" key="5">
    <source>
        <dbReference type="RefSeq" id="XP_056684067.1"/>
    </source>
</evidence>
<evidence type="ECO:0000313" key="2">
    <source>
        <dbReference type="RefSeq" id="XP_056684064.1"/>
    </source>
</evidence>
<dbReference type="RefSeq" id="XP_056684065.1">
    <property type="nucleotide sequence ID" value="XM_056828087.1"/>
</dbReference>
<evidence type="ECO:0000313" key="1">
    <source>
        <dbReference type="Proteomes" id="UP000813463"/>
    </source>
</evidence>
<evidence type="ECO:0008006" key="6">
    <source>
        <dbReference type="Google" id="ProtNLM"/>
    </source>
</evidence>
<reference evidence="1" key="1">
    <citation type="journal article" date="2021" name="Nat. Commun.">
        <title>Genomic analyses provide insights into spinach domestication and the genetic basis of agronomic traits.</title>
        <authorList>
            <person name="Cai X."/>
            <person name="Sun X."/>
            <person name="Xu C."/>
            <person name="Sun H."/>
            <person name="Wang X."/>
            <person name="Ge C."/>
            <person name="Zhang Z."/>
            <person name="Wang Q."/>
            <person name="Fei Z."/>
            <person name="Jiao C."/>
            <person name="Wang Q."/>
        </authorList>
    </citation>
    <scope>NUCLEOTIDE SEQUENCE [LARGE SCALE GENOMIC DNA]</scope>
    <source>
        <strain evidence="1">cv. Varoflay</strain>
    </source>
</reference>
<name>A0ABM3QL31_SPIOL</name>
<dbReference type="PANTHER" id="PTHR34835:SF34">
    <property type="entry name" value="OS08G0555500 PROTEIN"/>
    <property type="match status" value="1"/>
</dbReference>
<evidence type="ECO:0000313" key="3">
    <source>
        <dbReference type="RefSeq" id="XP_056684065.1"/>
    </source>
</evidence>
<evidence type="ECO:0000313" key="4">
    <source>
        <dbReference type="RefSeq" id="XP_056684066.1"/>
    </source>
</evidence>
<reference evidence="2 3" key="2">
    <citation type="submission" date="2025-05" db="UniProtKB">
        <authorList>
            <consortium name="RefSeq"/>
        </authorList>
    </citation>
    <scope>IDENTIFICATION</scope>
    <source>
        <tissue evidence="2 3">Leaf</tissue>
    </source>
</reference>
<dbReference type="RefSeq" id="XP_056684067.1">
    <property type="nucleotide sequence ID" value="XM_056828089.1"/>
</dbReference>
<organism evidence="1 3">
    <name type="scientific">Spinacia oleracea</name>
    <name type="common">Spinach</name>
    <dbReference type="NCBI Taxonomy" id="3562"/>
    <lineage>
        <taxon>Eukaryota</taxon>
        <taxon>Viridiplantae</taxon>
        <taxon>Streptophyta</taxon>
        <taxon>Embryophyta</taxon>
        <taxon>Tracheophyta</taxon>
        <taxon>Spermatophyta</taxon>
        <taxon>Magnoliopsida</taxon>
        <taxon>eudicotyledons</taxon>
        <taxon>Gunneridae</taxon>
        <taxon>Pentapetalae</taxon>
        <taxon>Caryophyllales</taxon>
        <taxon>Chenopodiaceae</taxon>
        <taxon>Chenopodioideae</taxon>
        <taxon>Anserineae</taxon>
        <taxon>Spinacia</taxon>
    </lineage>
</organism>
<proteinExistence type="predicted"/>
<dbReference type="RefSeq" id="XP_056684066.1">
    <property type="nucleotide sequence ID" value="XM_056828088.1"/>
</dbReference>
<gene>
    <name evidence="2 3 4 5" type="primary">LOC110779331</name>
</gene>
<dbReference type="PANTHER" id="PTHR34835">
    <property type="entry name" value="OS07G0283600 PROTEIN-RELATED"/>
    <property type="match status" value="1"/>
</dbReference>
<dbReference type="GeneID" id="110779331"/>
<accession>A0ABM3QL31</accession>
<dbReference type="Proteomes" id="UP000813463">
    <property type="component" value="Chromosome 5"/>
</dbReference>
<keyword evidence="1" id="KW-1185">Reference proteome</keyword>